<dbReference type="Proteomes" id="UP000015101">
    <property type="component" value="Unassembled WGS sequence"/>
</dbReference>
<dbReference type="KEGG" id="hro:HELRODRAFT_137293"/>
<evidence type="ECO:0000313" key="5">
    <source>
        <dbReference type="Proteomes" id="UP000015101"/>
    </source>
</evidence>
<evidence type="ECO:0000313" key="4">
    <source>
        <dbReference type="EnsemblMetazoa" id="HelroP137293"/>
    </source>
</evidence>
<keyword evidence="5" id="KW-1185">Reference proteome</keyword>
<accession>T1EIJ1</accession>
<keyword evidence="1" id="KW-0727">SH2 domain</keyword>
<reference evidence="3 5" key="2">
    <citation type="journal article" date="2013" name="Nature">
        <title>Insights into bilaterian evolution from three spiralian genomes.</title>
        <authorList>
            <person name="Simakov O."/>
            <person name="Marletaz F."/>
            <person name="Cho S.J."/>
            <person name="Edsinger-Gonzales E."/>
            <person name="Havlak P."/>
            <person name="Hellsten U."/>
            <person name="Kuo D.H."/>
            <person name="Larsson T."/>
            <person name="Lv J."/>
            <person name="Arendt D."/>
            <person name="Savage R."/>
            <person name="Osoegawa K."/>
            <person name="de Jong P."/>
            <person name="Grimwood J."/>
            <person name="Chapman J.A."/>
            <person name="Shapiro H."/>
            <person name="Aerts A."/>
            <person name="Otillar R.P."/>
            <person name="Terry A.Y."/>
            <person name="Boore J.L."/>
            <person name="Grigoriev I.V."/>
            <person name="Lindberg D.R."/>
            <person name="Seaver E.C."/>
            <person name="Weisblat D.A."/>
            <person name="Putnam N.H."/>
            <person name="Rokhsar D.S."/>
        </authorList>
    </citation>
    <scope>NUCLEOTIDE SEQUENCE</scope>
</reference>
<protein>
    <recommendedName>
        <fullName evidence="2">SH2 domain-containing protein</fullName>
    </recommendedName>
</protein>
<reference evidence="4" key="3">
    <citation type="submission" date="2015-06" db="UniProtKB">
        <authorList>
            <consortium name="EnsemblMetazoa"/>
        </authorList>
    </citation>
    <scope>IDENTIFICATION</scope>
</reference>
<dbReference type="EnsemblMetazoa" id="HelroT137293">
    <property type="protein sequence ID" value="HelroP137293"/>
    <property type="gene ID" value="HelroG137293"/>
</dbReference>
<gene>
    <name evidence="4" type="primary">20196391</name>
    <name evidence="3" type="ORF">HELRODRAFT_137293</name>
</gene>
<evidence type="ECO:0000313" key="3">
    <source>
        <dbReference type="EMBL" id="ESN99129.1"/>
    </source>
</evidence>
<dbReference type="SMART" id="SM00252">
    <property type="entry name" value="SH2"/>
    <property type="match status" value="1"/>
</dbReference>
<evidence type="ECO:0000256" key="1">
    <source>
        <dbReference type="PROSITE-ProRule" id="PRU00191"/>
    </source>
</evidence>
<proteinExistence type="predicted"/>
<dbReference type="PANTHER" id="PTHR46037">
    <property type="entry name" value="PROTEIN ENHANCER OF SEVENLESS 2B"/>
    <property type="match status" value="1"/>
</dbReference>
<name>T1EIJ1_HELRO</name>
<dbReference type="InterPro" id="IPR043539">
    <property type="entry name" value="Grb2-like"/>
</dbReference>
<reference evidence="5" key="1">
    <citation type="submission" date="2012-12" db="EMBL/GenBank/DDBJ databases">
        <authorList>
            <person name="Hellsten U."/>
            <person name="Grimwood J."/>
            <person name="Chapman J.A."/>
            <person name="Shapiro H."/>
            <person name="Aerts A."/>
            <person name="Otillar R.P."/>
            <person name="Terry A.Y."/>
            <person name="Boore J.L."/>
            <person name="Simakov O."/>
            <person name="Marletaz F."/>
            <person name="Cho S.-J."/>
            <person name="Edsinger-Gonzales E."/>
            <person name="Havlak P."/>
            <person name="Kuo D.-H."/>
            <person name="Larsson T."/>
            <person name="Lv J."/>
            <person name="Arendt D."/>
            <person name="Savage R."/>
            <person name="Osoegawa K."/>
            <person name="de Jong P."/>
            <person name="Lindberg D.R."/>
            <person name="Seaver E.C."/>
            <person name="Weisblat D.A."/>
            <person name="Putnam N.H."/>
            <person name="Grigoriev I.V."/>
            <person name="Rokhsar D.S."/>
        </authorList>
    </citation>
    <scope>NUCLEOTIDE SEQUENCE</scope>
</reference>
<dbReference type="PROSITE" id="PS50001">
    <property type="entry name" value="SH2"/>
    <property type="match status" value="1"/>
</dbReference>
<dbReference type="CTD" id="20196391"/>
<dbReference type="eggNOG" id="KOG3601">
    <property type="taxonomic scope" value="Eukaryota"/>
</dbReference>
<feature type="domain" description="SH2" evidence="2">
    <location>
        <begin position="1"/>
        <end position="82"/>
    </location>
</feature>
<dbReference type="GeneID" id="20196391"/>
<dbReference type="Pfam" id="PF00017">
    <property type="entry name" value="SH2"/>
    <property type="match status" value="1"/>
</dbReference>
<dbReference type="OrthoDB" id="10255964at2759"/>
<dbReference type="RefSeq" id="XP_009023025.1">
    <property type="nucleotide sequence ID" value="XM_009024777.1"/>
</dbReference>
<dbReference type="HOGENOM" id="CLU_2564946_0_0_1"/>
<dbReference type="EMBL" id="AMQM01001120">
    <property type="status" value="NOT_ANNOTATED_CDS"/>
    <property type="molecule type" value="Genomic_DNA"/>
</dbReference>
<evidence type="ECO:0000259" key="2">
    <source>
        <dbReference type="PROSITE" id="PS50001"/>
    </source>
</evidence>
<sequence>IATKQNHECNFLVRPSESTVGEISLTVKLACIGDVQHFKILRDPSGRYFLWSSAPRFNSVNKLVEHYKKNSVSNNGNVPLRE</sequence>
<dbReference type="STRING" id="6412.T1EIJ1"/>
<dbReference type="InParanoid" id="T1EIJ1"/>
<dbReference type="AlphaFoldDB" id="T1EIJ1"/>
<dbReference type="Gene3D" id="3.30.505.10">
    <property type="entry name" value="SH2 domain"/>
    <property type="match status" value="1"/>
</dbReference>
<dbReference type="EMBL" id="KB097143">
    <property type="protein sequence ID" value="ESN99129.1"/>
    <property type="molecule type" value="Genomic_DNA"/>
</dbReference>
<dbReference type="SUPFAM" id="SSF55550">
    <property type="entry name" value="SH2 domain"/>
    <property type="match status" value="1"/>
</dbReference>
<dbReference type="InterPro" id="IPR036860">
    <property type="entry name" value="SH2_dom_sf"/>
</dbReference>
<dbReference type="InterPro" id="IPR000980">
    <property type="entry name" value="SH2"/>
</dbReference>
<organism evidence="4 5">
    <name type="scientific">Helobdella robusta</name>
    <name type="common">Californian leech</name>
    <dbReference type="NCBI Taxonomy" id="6412"/>
    <lineage>
        <taxon>Eukaryota</taxon>
        <taxon>Metazoa</taxon>
        <taxon>Spiralia</taxon>
        <taxon>Lophotrochozoa</taxon>
        <taxon>Annelida</taxon>
        <taxon>Clitellata</taxon>
        <taxon>Hirudinea</taxon>
        <taxon>Rhynchobdellida</taxon>
        <taxon>Glossiphoniidae</taxon>
        <taxon>Helobdella</taxon>
    </lineage>
</organism>
<dbReference type="PRINTS" id="PR00401">
    <property type="entry name" value="SH2DOMAIN"/>
</dbReference>